<sequence length="193" mass="21440">MFSTGEAGPPEVRSPTPLEMLAGSGAAVAAEEATRPTSRQSPRISVATEILNSEDDSSSEEQEVESVQGTPTGVLCKQVVPLLRYLDFKAAKYADPRHPGSYVELVKNRSRIKVATNLELISLDHKYRELEEKNNVLQGHLALSRRLHKTVLQLRDDAAAEAQREFEKQRAKLEAELHSERIQNGTLAEELVR</sequence>
<feature type="region of interest" description="Disordered" evidence="1">
    <location>
        <begin position="1"/>
        <end position="45"/>
    </location>
</feature>
<evidence type="ECO:0000256" key="1">
    <source>
        <dbReference type="SAM" id="MobiDB-lite"/>
    </source>
</evidence>
<evidence type="ECO:0000313" key="2">
    <source>
        <dbReference type="EMBL" id="OAE23680.1"/>
    </source>
</evidence>
<comment type="caution">
    <text evidence="2">The sequence shown here is derived from an EMBL/GenBank/DDBJ whole genome shotgun (WGS) entry which is preliminary data.</text>
</comment>
<reference evidence="2" key="1">
    <citation type="submission" date="2016-03" db="EMBL/GenBank/DDBJ databases">
        <title>Mechanisms controlling the formation of the plant cell surface in tip-growing cells are functionally conserved among land plants.</title>
        <authorList>
            <person name="Honkanen S."/>
            <person name="Jones V.A."/>
            <person name="Morieri G."/>
            <person name="Champion C."/>
            <person name="Hetherington A.J."/>
            <person name="Kelly S."/>
            <person name="Saint-Marcoux D."/>
            <person name="Proust H."/>
            <person name="Prescott H."/>
            <person name="Dolan L."/>
        </authorList>
    </citation>
    <scope>NUCLEOTIDE SEQUENCE [LARGE SCALE GENOMIC DNA]</scope>
    <source>
        <tissue evidence="2">Whole gametophyte</tissue>
    </source>
</reference>
<dbReference type="EMBL" id="LVLJ01002792">
    <property type="protein sequence ID" value="OAE23680.1"/>
    <property type="molecule type" value="Genomic_DNA"/>
</dbReference>
<keyword evidence="3" id="KW-1185">Reference proteome</keyword>
<dbReference type="Proteomes" id="UP000077202">
    <property type="component" value="Unassembled WGS sequence"/>
</dbReference>
<dbReference type="AlphaFoldDB" id="A0A176VS80"/>
<evidence type="ECO:0000313" key="3">
    <source>
        <dbReference type="Proteomes" id="UP000077202"/>
    </source>
</evidence>
<proteinExistence type="predicted"/>
<feature type="compositionally biased region" description="Low complexity" evidence="1">
    <location>
        <begin position="22"/>
        <end position="31"/>
    </location>
</feature>
<organism evidence="2 3">
    <name type="scientific">Marchantia polymorpha subsp. ruderalis</name>
    <dbReference type="NCBI Taxonomy" id="1480154"/>
    <lineage>
        <taxon>Eukaryota</taxon>
        <taxon>Viridiplantae</taxon>
        <taxon>Streptophyta</taxon>
        <taxon>Embryophyta</taxon>
        <taxon>Marchantiophyta</taxon>
        <taxon>Marchantiopsida</taxon>
        <taxon>Marchantiidae</taxon>
        <taxon>Marchantiales</taxon>
        <taxon>Marchantiaceae</taxon>
        <taxon>Marchantia</taxon>
    </lineage>
</organism>
<gene>
    <name evidence="2" type="ORF">AXG93_4520s1030</name>
</gene>
<protein>
    <submittedName>
        <fullName evidence="2">Uncharacterized protein</fullName>
    </submittedName>
</protein>
<name>A0A176VS80_MARPO</name>
<accession>A0A176VS80</accession>